<evidence type="ECO:0000259" key="1">
    <source>
        <dbReference type="PROSITE" id="PS51186"/>
    </source>
</evidence>
<dbReference type="InterPro" id="IPR053144">
    <property type="entry name" value="Acetyltransferase_Butenolide"/>
</dbReference>
<sequence>MEVLFNDYLISDDKLKINIDEVLDFLSKSYWANTRPHDRTKKAIENSYCVGVFYRDKQVGFARVVSDWATFFYLCDVYIDDEHRSRGIGKKLIETIMNVAELEGLMGLLGTKDAHGLYEKFGFIKDGERFMKRPPQWISKPINNS</sequence>
<evidence type="ECO:0000313" key="2">
    <source>
        <dbReference type="EMBL" id="GGH20041.1"/>
    </source>
</evidence>
<evidence type="ECO:0000313" key="3">
    <source>
        <dbReference type="Proteomes" id="UP000659344"/>
    </source>
</evidence>
<dbReference type="EMBL" id="BMFT01000001">
    <property type="protein sequence ID" value="GGH20041.1"/>
    <property type="molecule type" value="Genomic_DNA"/>
</dbReference>
<dbReference type="PANTHER" id="PTHR43233:SF1">
    <property type="entry name" value="FAMILY N-ACETYLTRANSFERASE, PUTATIVE (AFU_ORTHOLOGUE AFUA_6G03350)-RELATED"/>
    <property type="match status" value="1"/>
</dbReference>
<keyword evidence="3" id="KW-1185">Reference proteome</keyword>
<accession>A0ABQ1YBM0</accession>
<reference evidence="3" key="1">
    <citation type="journal article" date="2019" name="Int. J. Syst. Evol. Microbiol.">
        <title>The Global Catalogue of Microorganisms (GCM) 10K type strain sequencing project: providing services to taxonomists for standard genome sequencing and annotation.</title>
        <authorList>
            <consortium name="The Broad Institute Genomics Platform"/>
            <consortium name="The Broad Institute Genome Sequencing Center for Infectious Disease"/>
            <person name="Wu L."/>
            <person name="Ma J."/>
        </authorList>
    </citation>
    <scope>NUCLEOTIDE SEQUENCE [LARGE SCALE GENOMIC DNA]</scope>
    <source>
        <strain evidence="3">CGMCC 1.12769</strain>
    </source>
</reference>
<protein>
    <submittedName>
        <fullName evidence="2">N-acetyltransferase</fullName>
    </submittedName>
</protein>
<dbReference type="CDD" id="cd04301">
    <property type="entry name" value="NAT_SF"/>
    <property type="match status" value="1"/>
</dbReference>
<dbReference type="InterPro" id="IPR016181">
    <property type="entry name" value="Acyl_CoA_acyltransferase"/>
</dbReference>
<dbReference type="Proteomes" id="UP000659344">
    <property type="component" value="Unassembled WGS sequence"/>
</dbReference>
<dbReference type="RefSeq" id="WP_188537717.1">
    <property type="nucleotide sequence ID" value="NZ_BMFT01000001.1"/>
</dbReference>
<dbReference type="InterPro" id="IPR000182">
    <property type="entry name" value="GNAT_dom"/>
</dbReference>
<organism evidence="2 3">
    <name type="scientific">Paenibacillus segetis</name>
    <dbReference type="NCBI Taxonomy" id="1325360"/>
    <lineage>
        <taxon>Bacteria</taxon>
        <taxon>Bacillati</taxon>
        <taxon>Bacillota</taxon>
        <taxon>Bacilli</taxon>
        <taxon>Bacillales</taxon>
        <taxon>Paenibacillaceae</taxon>
        <taxon>Paenibacillus</taxon>
    </lineage>
</organism>
<comment type="caution">
    <text evidence="2">The sequence shown here is derived from an EMBL/GenBank/DDBJ whole genome shotgun (WGS) entry which is preliminary data.</text>
</comment>
<gene>
    <name evidence="2" type="ORF">GCM10008013_17170</name>
</gene>
<dbReference type="SUPFAM" id="SSF55729">
    <property type="entry name" value="Acyl-CoA N-acyltransferases (Nat)"/>
    <property type="match status" value="1"/>
</dbReference>
<feature type="domain" description="N-acetyltransferase" evidence="1">
    <location>
        <begin position="8"/>
        <end position="143"/>
    </location>
</feature>
<dbReference type="Pfam" id="PF00583">
    <property type="entry name" value="Acetyltransf_1"/>
    <property type="match status" value="1"/>
</dbReference>
<proteinExistence type="predicted"/>
<dbReference type="Gene3D" id="3.40.630.30">
    <property type="match status" value="1"/>
</dbReference>
<name>A0ABQ1YBM0_9BACL</name>
<dbReference type="PROSITE" id="PS51186">
    <property type="entry name" value="GNAT"/>
    <property type="match status" value="1"/>
</dbReference>
<dbReference type="PANTHER" id="PTHR43233">
    <property type="entry name" value="FAMILY N-ACETYLTRANSFERASE, PUTATIVE (AFU_ORTHOLOGUE AFUA_6G03350)-RELATED"/>
    <property type="match status" value="1"/>
</dbReference>